<dbReference type="AlphaFoldDB" id="A0A093W2F9"/>
<dbReference type="Gene3D" id="3.30.420.10">
    <property type="entry name" value="Ribonuclease H-like superfamily/Ribonuclease H"/>
    <property type="match status" value="1"/>
</dbReference>
<proteinExistence type="predicted"/>
<dbReference type="eggNOG" id="KOG3752">
    <property type="taxonomic scope" value="Eukaryota"/>
</dbReference>
<organism evidence="2">
    <name type="scientific">Talaromyces marneffei PM1</name>
    <dbReference type="NCBI Taxonomy" id="1077442"/>
    <lineage>
        <taxon>Eukaryota</taxon>
        <taxon>Fungi</taxon>
        <taxon>Dikarya</taxon>
        <taxon>Ascomycota</taxon>
        <taxon>Pezizomycotina</taxon>
        <taxon>Eurotiomycetes</taxon>
        <taxon>Eurotiomycetidae</taxon>
        <taxon>Eurotiales</taxon>
        <taxon>Trichocomaceae</taxon>
        <taxon>Talaromyces</taxon>
        <taxon>Talaromyces sect. Talaromyces</taxon>
    </lineage>
</organism>
<dbReference type="EMBL" id="JPOX01000002">
    <property type="protein sequence ID" value="KFX53046.1"/>
    <property type="molecule type" value="Genomic_DNA"/>
</dbReference>
<name>A0A093W2F9_TALMA</name>
<reference evidence="2" key="1">
    <citation type="journal article" date="2014" name="PLoS Genet.">
        <title>Signature Gene Expression Reveals Novel Clues to the Molecular Mechanisms of Dimorphic Transition in Penicillium marneffei.</title>
        <authorList>
            <person name="Yang E."/>
            <person name="Wang G."/>
            <person name="Cai J."/>
            <person name="Woo P.C."/>
            <person name="Lau S.K."/>
            <person name="Yuen K.-Y."/>
            <person name="Chow W.-N."/>
            <person name="Lin X."/>
        </authorList>
    </citation>
    <scope>NUCLEOTIDE SEQUENCE [LARGE SCALE GENOMIC DNA]</scope>
    <source>
        <strain evidence="2">PM1</strain>
    </source>
</reference>
<comment type="caution">
    <text evidence="2">The sequence shown here is derived from an EMBL/GenBank/DDBJ whole genome shotgun (WGS) entry which is preliminary data.</text>
</comment>
<dbReference type="InterPro" id="IPR012337">
    <property type="entry name" value="RNaseH-like_sf"/>
</dbReference>
<dbReference type="InterPro" id="IPR002156">
    <property type="entry name" value="RNaseH_domain"/>
</dbReference>
<dbReference type="GO" id="GO:0004523">
    <property type="term" value="F:RNA-DNA hybrid ribonuclease activity"/>
    <property type="evidence" value="ECO:0007669"/>
    <property type="project" value="InterPro"/>
</dbReference>
<feature type="domain" description="RNase H type-1" evidence="1">
    <location>
        <begin position="84"/>
        <end position="186"/>
    </location>
</feature>
<evidence type="ECO:0000259" key="1">
    <source>
        <dbReference type="Pfam" id="PF00075"/>
    </source>
</evidence>
<sequence>MTVCHQEKNGRRDWAYDRIFDPSQAIDSDTVECRYKEWTYLACDCGTPCPDCGNLPPDYSCIVIAIKGVCRCQDNQNGTTTVKAAIGVYLAPESKHNETRLLQDLDNPPTSHRAELEAGIQALITIMNIIVVKGVEGAKLRMVIIKSDSAYLLQGVTHWVLQWKRHGVLDKRGEVIENAIRFMVLEELRRALEEVFHVSVLFWQWQRNGIGMLTSWLERLLLINNVGQ</sequence>
<dbReference type="Pfam" id="PF00075">
    <property type="entry name" value="RNase_H"/>
    <property type="match status" value="1"/>
</dbReference>
<accession>A0A093W2F9</accession>
<gene>
    <name evidence="2" type="ORF">GQ26_0023990</name>
</gene>
<protein>
    <submittedName>
        <fullName evidence="2">Ribonuclease H1</fullName>
    </submittedName>
</protein>
<dbReference type="HOGENOM" id="CLU_030894_4_2_1"/>
<dbReference type="InterPro" id="IPR036397">
    <property type="entry name" value="RNaseH_sf"/>
</dbReference>
<dbReference type="SUPFAM" id="SSF53098">
    <property type="entry name" value="Ribonuclease H-like"/>
    <property type="match status" value="1"/>
</dbReference>
<dbReference type="GO" id="GO:0003676">
    <property type="term" value="F:nucleic acid binding"/>
    <property type="evidence" value="ECO:0007669"/>
    <property type="project" value="InterPro"/>
</dbReference>
<evidence type="ECO:0000313" key="2">
    <source>
        <dbReference type="EMBL" id="KFX53046.1"/>
    </source>
</evidence>